<sequence>MIVEADVLSQTLIEATLQDFLARGERNGIAEVPSPSCDTGKIIGNRLNAKN</sequence>
<accession>C5B7Y1</accession>
<dbReference type="EMBL" id="CP001600">
    <property type="protein sequence ID" value="ACR68717.1"/>
    <property type="molecule type" value="Genomic_DNA"/>
</dbReference>
<dbReference type="Proteomes" id="UP000001485">
    <property type="component" value="Chromosome"/>
</dbReference>
<protein>
    <submittedName>
        <fullName evidence="1">Uncharacterized protein</fullName>
    </submittedName>
</protein>
<reference evidence="2" key="1">
    <citation type="submission" date="2009-03" db="EMBL/GenBank/DDBJ databases">
        <title>Complete genome sequence of Edwardsiella ictaluri 93-146.</title>
        <authorList>
            <person name="Williams M.L."/>
            <person name="Gillaspy A.F."/>
            <person name="Dyer D.W."/>
            <person name="Thune R.L."/>
            <person name="Waldbieser G.C."/>
            <person name="Schuster S.C."/>
            <person name="Gipson J."/>
            <person name="Zaitshik J."/>
            <person name="Landry C."/>
            <person name="Lawrence M.L."/>
        </authorList>
    </citation>
    <scope>NUCLEOTIDE SEQUENCE [LARGE SCALE GENOMIC DNA]</scope>
    <source>
        <strain evidence="2">93-146</strain>
    </source>
</reference>
<dbReference type="HOGENOM" id="CLU_3098294_0_0_6"/>
<reference evidence="1 2" key="2">
    <citation type="journal article" date="2012" name="J. Bacteriol.">
        <title>Genome Sequence of Edwardsiella ictaluri 93-146, a Strain Associated with a Natural Channel Catfish Outbreak of Enteric Septicemia of Catfish.</title>
        <authorList>
            <person name="Williams M.L."/>
            <person name="Gillaspy A.F."/>
            <person name="Dyer D.W."/>
            <person name="Thune R.L."/>
            <person name="Waldbieser G.C."/>
            <person name="Schuster S.C."/>
            <person name="Gipson J."/>
            <person name="Zaitshik J."/>
            <person name="Landry C."/>
            <person name="Banes M.M."/>
            <person name="Lawrence M.L."/>
        </authorList>
    </citation>
    <scope>NUCLEOTIDE SEQUENCE [LARGE SCALE GENOMIC DNA]</scope>
    <source>
        <strain evidence="1 2">93-146</strain>
    </source>
</reference>
<evidence type="ECO:0000313" key="1">
    <source>
        <dbReference type="EMBL" id="ACR68717.1"/>
    </source>
</evidence>
<dbReference type="AlphaFoldDB" id="C5B7Y1"/>
<proteinExistence type="predicted"/>
<name>C5B7Y1_EDWI9</name>
<organism evidence="1 2">
    <name type="scientific">Edwardsiella ictaluri (strain 93-146)</name>
    <dbReference type="NCBI Taxonomy" id="634503"/>
    <lineage>
        <taxon>Bacteria</taxon>
        <taxon>Pseudomonadati</taxon>
        <taxon>Pseudomonadota</taxon>
        <taxon>Gammaproteobacteria</taxon>
        <taxon>Enterobacterales</taxon>
        <taxon>Hafniaceae</taxon>
        <taxon>Edwardsiella</taxon>
    </lineage>
</organism>
<evidence type="ECO:0000313" key="2">
    <source>
        <dbReference type="Proteomes" id="UP000001485"/>
    </source>
</evidence>
<gene>
    <name evidence="1" type="ordered locus">NT01EI_1531</name>
</gene>
<dbReference type="KEGG" id="eic:NT01EI_1531"/>